<feature type="domain" description="DSBA-like thioredoxin" evidence="1">
    <location>
        <begin position="16"/>
        <end position="76"/>
    </location>
</feature>
<dbReference type="AlphaFoldDB" id="A0A2W5FF68"/>
<dbReference type="Pfam" id="PF01323">
    <property type="entry name" value="DSBA"/>
    <property type="match status" value="1"/>
</dbReference>
<dbReference type="InterPro" id="IPR001853">
    <property type="entry name" value="DSBA-like_thioredoxin_dom"/>
</dbReference>
<dbReference type="GO" id="GO:0016491">
    <property type="term" value="F:oxidoreductase activity"/>
    <property type="evidence" value="ECO:0007669"/>
    <property type="project" value="InterPro"/>
</dbReference>
<dbReference type="Gene3D" id="3.40.30.10">
    <property type="entry name" value="Glutaredoxin"/>
    <property type="match status" value="1"/>
</dbReference>
<dbReference type="InterPro" id="IPR036249">
    <property type="entry name" value="Thioredoxin-like_sf"/>
</dbReference>
<evidence type="ECO:0000259" key="1">
    <source>
        <dbReference type="Pfam" id="PF01323"/>
    </source>
</evidence>
<protein>
    <submittedName>
        <fullName evidence="2">Disulfide bond formation protein DsbA</fullName>
    </submittedName>
</protein>
<dbReference type="SUPFAM" id="SSF52833">
    <property type="entry name" value="Thioredoxin-like"/>
    <property type="match status" value="1"/>
</dbReference>
<name>A0A2W5FF68_9BACT</name>
<sequence length="86" mass="9649">KQPEWAIHEAPDIERAWKIAADAGLNIDEAKQYIASANIKALLDQEISDINENNVQSTPTFFVNGEPLTSFGEQPLLETIERNIKK</sequence>
<dbReference type="EMBL" id="QFOT01000120">
    <property type="protein sequence ID" value="PZP54651.1"/>
    <property type="molecule type" value="Genomic_DNA"/>
</dbReference>
<organism evidence="2 3">
    <name type="scientific">Micavibrio aeruginosavorus</name>
    <dbReference type="NCBI Taxonomy" id="349221"/>
    <lineage>
        <taxon>Bacteria</taxon>
        <taxon>Pseudomonadati</taxon>
        <taxon>Bdellovibrionota</taxon>
        <taxon>Bdellovibrionia</taxon>
        <taxon>Bdellovibrionales</taxon>
        <taxon>Pseudobdellovibrionaceae</taxon>
        <taxon>Micavibrio</taxon>
    </lineage>
</organism>
<feature type="non-terminal residue" evidence="2">
    <location>
        <position position="1"/>
    </location>
</feature>
<proteinExistence type="predicted"/>
<accession>A0A2W5FF68</accession>
<evidence type="ECO:0000313" key="3">
    <source>
        <dbReference type="Proteomes" id="UP000249739"/>
    </source>
</evidence>
<dbReference type="Proteomes" id="UP000249739">
    <property type="component" value="Unassembled WGS sequence"/>
</dbReference>
<evidence type="ECO:0000313" key="2">
    <source>
        <dbReference type="EMBL" id="PZP54651.1"/>
    </source>
</evidence>
<comment type="caution">
    <text evidence="2">The sequence shown here is derived from an EMBL/GenBank/DDBJ whole genome shotgun (WGS) entry which is preliminary data.</text>
</comment>
<gene>
    <name evidence="2" type="ORF">DI586_09295</name>
</gene>
<reference evidence="2 3" key="1">
    <citation type="submission" date="2017-08" db="EMBL/GenBank/DDBJ databases">
        <title>Infants hospitalized years apart are colonized by the same room-sourced microbial strains.</title>
        <authorList>
            <person name="Brooks B."/>
            <person name="Olm M.R."/>
            <person name="Firek B.A."/>
            <person name="Baker R."/>
            <person name="Thomas B.C."/>
            <person name="Morowitz M.J."/>
            <person name="Banfield J.F."/>
        </authorList>
    </citation>
    <scope>NUCLEOTIDE SEQUENCE [LARGE SCALE GENOMIC DNA]</scope>
    <source>
        <strain evidence="2">S2_006_000_R2_64</strain>
    </source>
</reference>